<dbReference type="AlphaFoldDB" id="A0A7V8EAJ4"/>
<evidence type="ECO:0000313" key="2">
    <source>
        <dbReference type="Proteomes" id="UP000442695"/>
    </source>
</evidence>
<gene>
    <name evidence="1" type="ORF">GN299_29400</name>
</gene>
<name>A0A7V8EAJ4_PSEPU</name>
<dbReference type="EMBL" id="WOWR01000064">
    <property type="protein sequence ID" value="KAF0251290.1"/>
    <property type="molecule type" value="Genomic_DNA"/>
</dbReference>
<organism evidence="1 2">
    <name type="scientific">Pseudomonas putida</name>
    <name type="common">Arthrobacter siderocapsulatus</name>
    <dbReference type="NCBI Taxonomy" id="303"/>
    <lineage>
        <taxon>Bacteria</taxon>
        <taxon>Pseudomonadati</taxon>
        <taxon>Pseudomonadota</taxon>
        <taxon>Gammaproteobacteria</taxon>
        <taxon>Pseudomonadales</taxon>
        <taxon>Pseudomonadaceae</taxon>
        <taxon>Pseudomonas</taxon>
    </lineage>
</organism>
<dbReference type="RefSeq" id="WP_156859811.1">
    <property type="nucleotide sequence ID" value="NZ_WOWR01000064.1"/>
</dbReference>
<reference evidence="1 2" key="1">
    <citation type="submission" date="2019-12" db="EMBL/GenBank/DDBJ databases">
        <authorList>
            <person name="Woiski C."/>
        </authorList>
    </citation>
    <scope>NUCLEOTIDE SEQUENCE [LARGE SCALE GENOMIC DNA]</scope>
    <source>
        <strain evidence="1 2">BOE100</strain>
    </source>
</reference>
<evidence type="ECO:0000313" key="1">
    <source>
        <dbReference type="EMBL" id="KAF0251290.1"/>
    </source>
</evidence>
<sequence>MSKENAVLVGSDDAGSYNLDDAELQAYEDEWEAEAWDQQCSAMRRAEQNFGY</sequence>
<comment type="caution">
    <text evidence="1">The sequence shown here is derived from an EMBL/GenBank/DDBJ whole genome shotgun (WGS) entry which is preliminary data.</text>
</comment>
<accession>A0A7V8EAJ4</accession>
<dbReference type="Proteomes" id="UP000442695">
    <property type="component" value="Unassembled WGS sequence"/>
</dbReference>
<proteinExistence type="predicted"/>
<protein>
    <submittedName>
        <fullName evidence="1">Uncharacterized protein</fullName>
    </submittedName>
</protein>